<dbReference type="InterPro" id="IPR003567">
    <property type="entry name" value="Cyt_c_biogenesis"/>
</dbReference>
<accession>A0A1V4SMC5</accession>
<dbReference type="PANTHER" id="PTHR43653:SF1">
    <property type="entry name" value="CYTOCHROME C-TYPE BIOGENESIS PROTEIN CCMF"/>
    <property type="match status" value="1"/>
</dbReference>
<feature type="transmembrane region" description="Helical" evidence="3">
    <location>
        <begin position="267"/>
        <end position="284"/>
    </location>
</feature>
<organism evidence="6 7">
    <name type="scientific">Ruminiclostridium hungatei</name>
    <name type="common">Clostridium hungatei</name>
    <dbReference type="NCBI Taxonomy" id="48256"/>
    <lineage>
        <taxon>Bacteria</taxon>
        <taxon>Bacillati</taxon>
        <taxon>Bacillota</taxon>
        <taxon>Clostridia</taxon>
        <taxon>Eubacteriales</taxon>
        <taxon>Oscillospiraceae</taxon>
        <taxon>Ruminiclostridium</taxon>
    </lineage>
</organism>
<dbReference type="InterPro" id="IPR002541">
    <property type="entry name" value="Cyt_c_assembly"/>
</dbReference>
<reference evidence="6 7" key="1">
    <citation type="submission" date="2017-03" db="EMBL/GenBank/DDBJ databases">
        <title>Genome sequence of Clostridium hungatei DSM 14427.</title>
        <authorList>
            <person name="Poehlein A."/>
            <person name="Daniel R."/>
        </authorList>
    </citation>
    <scope>NUCLEOTIDE SEQUENCE [LARGE SCALE GENOMIC DNA]</scope>
    <source>
        <strain evidence="6 7">DSM 14427</strain>
    </source>
</reference>
<dbReference type="InterPro" id="IPR032523">
    <property type="entry name" value="CcmF_C"/>
</dbReference>
<name>A0A1V4SMC5_RUMHU</name>
<gene>
    <name evidence="6" type="primary">ccmF</name>
    <name evidence="6" type="ORF">CLHUN_12610</name>
</gene>
<dbReference type="EMBL" id="MZGX01000006">
    <property type="protein sequence ID" value="OPX45029.1"/>
    <property type="molecule type" value="Genomic_DNA"/>
</dbReference>
<comment type="caution">
    <text evidence="6">The sequence shown here is derived from an EMBL/GenBank/DDBJ whole genome shotgun (WGS) entry which is preliminary data.</text>
</comment>
<feature type="transmembrane region" description="Helical" evidence="3">
    <location>
        <begin position="466"/>
        <end position="484"/>
    </location>
</feature>
<protein>
    <submittedName>
        <fullName evidence="6">Cytochrome c-type biogenesis protein CcmF</fullName>
    </submittedName>
</protein>
<feature type="transmembrane region" description="Helical" evidence="3">
    <location>
        <begin position="378"/>
        <end position="397"/>
    </location>
</feature>
<dbReference type="GO" id="GO:0020037">
    <property type="term" value="F:heme binding"/>
    <property type="evidence" value="ECO:0007669"/>
    <property type="project" value="InterPro"/>
</dbReference>
<feature type="transmembrane region" description="Helical" evidence="3">
    <location>
        <begin position="592"/>
        <end position="616"/>
    </location>
</feature>
<dbReference type="GO" id="GO:0017004">
    <property type="term" value="P:cytochrome complex assembly"/>
    <property type="evidence" value="ECO:0007669"/>
    <property type="project" value="UniProtKB-KW"/>
</dbReference>
<feature type="domain" description="Cytochrome c-type biogenesis protein CcmF C-terminal" evidence="5">
    <location>
        <begin position="348"/>
        <end position="605"/>
    </location>
</feature>
<evidence type="ECO:0000313" key="7">
    <source>
        <dbReference type="Proteomes" id="UP000191554"/>
    </source>
</evidence>
<dbReference type="GO" id="GO:0015232">
    <property type="term" value="F:heme transmembrane transporter activity"/>
    <property type="evidence" value="ECO:0007669"/>
    <property type="project" value="InterPro"/>
</dbReference>
<feature type="transmembrane region" description="Helical" evidence="3">
    <location>
        <begin position="341"/>
        <end position="366"/>
    </location>
</feature>
<feature type="transmembrane region" description="Helical" evidence="3">
    <location>
        <begin position="436"/>
        <end position="454"/>
    </location>
</feature>
<feature type="domain" description="Cytochrome c assembly protein" evidence="4">
    <location>
        <begin position="82"/>
        <end position="280"/>
    </location>
</feature>
<keyword evidence="2" id="KW-0201">Cytochrome c-type biogenesis</keyword>
<comment type="similarity">
    <text evidence="1">Belongs to the CcmF/CycK/Ccl1/NrfE/CcsA family.</text>
</comment>
<evidence type="ECO:0000259" key="4">
    <source>
        <dbReference type="Pfam" id="PF01578"/>
    </source>
</evidence>
<dbReference type="AlphaFoldDB" id="A0A1V4SMC5"/>
<dbReference type="GO" id="GO:0016020">
    <property type="term" value="C:membrane"/>
    <property type="evidence" value="ECO:0007669"/>
    <property type="project" value="InterPro"/>
</dbReference>
<dbReference type="PANTHER" id="PTHR43653">
    <property type="entry name" value="CYTOCHROME C ASSEMBLY PROTEIN-RELATED"/>
    <property type="match status" value="1"/>
</dbReference>
<keyword evidence="7" id="KW-1185">Reference proteome</keyword>
<evidence type="ECO:0000259" key="5">
    <source>
        <dbReference type="Pfam" id="PF16327"/>
    </source>
</evidence>
<sequence>MGTLGYICLISSFVMGIFCLILLKFAKTRNYGLRAGLISNAFILLTSLVLFYLLVTSDFSIEYVYKNTDRNLPLIYKISAFWSGSAGSLLLWATCISVVYIIIYGIFHFKQYSNRQYMVCLTATTIIFNLAFLTVLILVSNPFKAVGPSSNGFGLSPSLQSIGMIFHPPLVMLAYSCFFAAFSSMLYETLYPQSPELSITGRLPLLAWIILTTGIVSGGIWAYRELGWGGYWNWDPIENSALVTWLLSTAYLHMLQLKRSNAISSRPLTAVISAIVFSVLFGTGLARSGILNSVHAYSSHSSKIFFPILLIIAAAAVLAVLIVVFRRKTELKDTGSEPVRLYIYIPPFLLIVTAMAIALMTVYPLFQIGGPEITEKTYDLVFGIFGLAIILASSAIFSFRHLSRKYRAAVWAASLLSGTVTSFLPSFAAYESFTRLSLSAAVICLISLLLGLLVNINSIFNDSRLLMLFIIHLSIVLIAFGLIGTRGMKIETSSVIDKNSSISIGKYTLELDTLEVIDQPEKKTWTAGLSCWDGKSTRALDTSLHFYKKKKVYHSKEFIISSFNEELYINIENAADDGSVLLRVSLFKWFSLLWLGIILMILASSILYAGGGFVTAQNLHKVKNSIM</sequence>
<feature type="transmembrane region" description="Helical" evidence="3">
    <location>
        <begin position="35"/>
        <end position="54"/>
    </location>
</feature>
<dbReference type="RefSeq" id="WP_080063707.1">
    <property type="nucleotide sequence ID" value="NZ_MZGX01000006.1"/>
</dbReference>
<keyword evidence="3" id="KW-0472">Membrane</keyword>
<evidence type="ECO:0000256" key="2">
    <source>
        <dbReference type="ARBA" id="ARBA00022748"/>
    </source>
</evidence>
<keyword evidence="3" id="KW-1133">Transmembrane helix</keyword>
<feature type="transmembrane region" description="Helical" evidence="3">
    <location>
        <begin position="203"/>
        <end position="224"/>
    </location>
</feature>
<evidence type="ECO:0000256" key="1">
    <source>
        <dbReference type="ARBA" id="ARBA00009186"/>
    </source>
</evidence>
<feature type="transmembrane region" description="Helical" evidence="3">
    <location>
        <begin position="74"/>
        <end position="107"/>
    </location>
</feature>
<feature type="transmembrane region" description="Helical" evidence="3">
    <location>
        <begin position="159"/>
        <end position="182"/>
    </location>
</feature>
<evidence type="ECO:0000256" key="3">
    <source>
        <dbReference type="SAM" id="Phobius"/>
    </source>
</evidence>
<dbReference type="Proteomes" id="UP000191554">
    <property type="component" value="Unassembled WGS sequence"/>
</dbReference>
<dbReference type="Pfam" id="PF01578">
    <property type="entry name" value="Cytochrom_C_asm"/>
    <property type="match status" value="1"/>
</dbReference>
<feature type="transmembrane region" description="Helical" evidence="3">
    <location>
        <begin position="236"/>
        <end position="255"/>
    </location>
</feature>
<feature type="transmembrane region" description="Helical" evidence="3">
    <location>
        <begin position="6"/>
        <end position="23"/>
    </location>
</feature>
<dbReference type="Pfam" id="PF16327">
    <property type="entry name" value="CcmF_C"/>
    <property type="match status" value="1"/>
</dbReference>
<feature type="transmembrane region" description="Helical" evidence="3">
    <location>
        <begin position="304"/>
        <end position="325"/>
    </location>
</feature>
<feature type="transmembrane region" description="Helical" evidence="3">
    <location>
        <begin position="409"/>
        <end position="430"/>
    </location>
</feature>
<keyword evidence="3" id="KW-0812">Transmembrane</keyword>
<proteinExistence type="inferred from homology"/>
<dbReference type="PRINTS" id="PR01410">
    <property type="entry name" value="CCBIOGENESIS"/>
</dbReference>
<evidence type="ECO:0000313" key="6">
    <source>
        <dbReference type="EMBL" id="OPX45029.1"/>
    </source>
</evidence>
<feature type="transmembrane region" description="Helical" evidence="3">
    <location>
        <begin position="119"/>
        <end position="139"/>
    </location>
</feature>
<dbReference type="OrthoDB" id="9761451at2"/>
<dbReference type="STRING" id="48256.CLHUN_12610"/>